<dbReference type="STRING" id="444179.SMGWSS_045"/>
<evidence type="ECO:0000256" key="9">
    <source>
        <dbReference type="PROSITE-ProRule" id="PRU00182"/>
    </source>
</evidence>
<dbReference type="Proteomes" id="UP000000781">
    <property type="component" value="Chromosome"/>
</dbReference>
<feature type="binding site" evidence="8">
    <location>
        <position position="233"/>
    </location>
    <ligand>
        <name>ATP</name>
        <dbReference type="ChEBI" id="CHEBI:30616"/>
    </ligand>
</feature>
<comment type="function">
    <text evidence="8">Catalyzes the attachment of tyrosine to tRNA(Tyr) in a two-step reaction: tyrosine is first activated by ATP to form Tyr-AMP and then transferred to the acceptor end of tRNA(Tyr).</text>
</comment>
<reference evidence="11 12" key="1">
    <citation type="journal article" date="2007" name="Proc. Natl. Acad. Sci. U.S.A.">
        <title>Parallel genomic evolution and metabolic interdependence in an ancient symbiosis.</title>
        <authorList>
            <person name="McCutcheon J.P."/>
            <person name="Moran N.A."/>
        </authorList>
    </citation>
    <scope>NUCLEOTIDE SEQUENCE [LARGE SCALE GENOMIC DNA]</scope>
    <source>
        <strain evidence="11 12">GWSS</strain>
    </source>
</reference>
<dbReference type="Gene3D" id="1.10.240.10">
    <property type="entry name" value="Tyrosyl-Transfer RNA Synthetase"/>
    <property type="match status" value="1"/>
</dbReference>
<keyword evidence="4 9" id="KW-0694">RNA-binding</keyword>
<dbReference type="EMBL" id="CP000770">
    <property type="protein sequence ID" value="ABS30474.1"/>
    <property type="molecule type" value="Genomic_DNA"/>
</dbReference>
<evidence type="ECO:0000256" key="7">
    <source>
        <dbReference type="ARBA" id="ARBA00048248"/>
    </source>
</evidence>
<dbReference type="EC" id="6.1.1.1" evidence="8"/>
<dbReference type="FunFam" id="1.10.240.10:FF:000001">
    <property type="entry name" value="Tyrosine--tRNA ligase"/>
    <property type="match status" value="1"/>
</dbReference>
<name>A8Z5S3_KARMG</name>
<feature type="binding site" evidence="8">
    <location>
        <position position="174"/>
    </location>
    <ligand>
        <name>L-tyrosine</name>
        <dbReference type="ChEBI" id="CHEBI:58315"/>
    </ligand>
</feature>
<comment type="catalytic activity">
    <reaction evidence="7 8">
        <text>tRNA(Tyr) + L-tyrosine + ATP = L-tyrosyl-tRNA(Tyr) + AMP + diphosphate + H(+)</text>
        <dbReference type="Rhea" id="RHEA:10220"/>
        <dbReference type="Rhea" id="RHEA-COMP:9706"/>
        <dbReference type="Rhea" id="RHEA-COMP:9707"/>
        <dbReference type="ChEBI" id="CHEBI:15378"/>
        <dbReference type="ChEBI" id="CHEBI:30616"/>
        <dbReference type="ChEBI" id="CHEBI:33019"/>
        <dbReference type="ChEBI" id="CHEBI:58315"/>
        <dbReference type="ChEBI" id="CHEBI:78442"/>
        <dbReference type="ChEBI" id="CHEBI:78536"/>
        <dbReference type="ChEBI" id="CHEBI:456215"/>
        <dbReference type="EC" id="6.1.1.1"/>
    </reaction>
</comment>
<feature type="binding site" evidence="8">
    <location>
        <position position="170"/>
    </location>
    <ligand>
        <name>L-tyrosine</name>
        <dbReference type="ChEBI" id="CHEBI:58315"/>
    </ligand>
</feature>
<dbReference type="PRINTS" id="PR01040">
    <property type="entry name" value="TRNASYNTHTYR"/>
</dbReference>
<dbReference type="KEGG" id="smg:SMGWSS_045"/>
<dbReference type="CDD" id="cd00805">
    <property type="entry name" value="TyrRS_core"/>
    <property type="match status" value="1"/>
</dbReference>
<evidence type="ECO:0000259" key="10">
    <source>
        <dbReference type="Pfam" id="PF22421"/>
    </source>
</evidence>
<dbReference type="InterPro" id="IPR024088">
    <property type="entry name" value="Tyr-tRNA-ligase_bac-type"/>
</dbReference>
<dbReference type="GO" id="GO:0005524">
    <property type="term" value="F:ATP binding"/>
    <property type="evidence" value="ECO:0007669"/>
    <property type="project" value="UniProtKB-UniRule"/>
</dbReference>
<dbReference type="Pfam" id="PF00579">
    <property type="entry name" value="tRNA-synt_1b"/>
    <property type="match status" value="1"/>
</dbReference>
<dbReference type="HOGENOM" id="CLU_024003_0_3_10"/>
<comment type="subcellular location">
    <subcellularLocation>
        <location evidence="8">Cytoplasm</location>
    </subcellularLocation>
</comment>
<dbReference type="HAMAP" id="MF_02006">
    <property type="entry name" value="Tyr_tRNA_synth_type1"/>
    <property type="match status" value="1"/>
</dbReference>
<comment type="subunit">
    <text evidence="8">Homodimer.</text>
</comment>
<evidence type="ECO:0000256" key="2">
    <source>
        <dbReference type="ARBA" id="ARBA00022741"/>
    </source>
</evidence>
<dbReference type="InterPro" id="IPR002305">
    <property type="entry name" value="aa-tRNA-synth_Ic"/>
</dbReference>
<accession>A8Z5S3</accession>
<comment type="similarity">
    <text evidence="8">Belongs to the class-I aminoacyl-tRNA synthetase family. TyrS type 1 subfamily.</text>
</comment>
<gene>
    <name evidence="8 11" type="primary">tyrS</name>
    <name evidence="11" type="ordered locus">SMGWSS_045</name>
</gene>
<evidence type="ECO:0000313" key="11">
    <source>
        <dbReference type="EMBL" id="ABS30474.1"/>
    </source>
</evidence>
<evidence type="ECO:0000256" key="8">
    <source>
        <dbReference type="HAMAP-Rule" id="MF_02006"/>
    </source>
</evidence>
<dbReference type="GO" id="GO:0003723">
    <property type="term" value="F:RNA binding"/>
    <property type="evidence" value="ECO:0007669"/>
    <property type="project" value="UniProtKB-KW"/>
</dbReference>
<dbReference type="PROSITE" id="PS50889">
    <property type="entry name" value="S4"/>
    <property type="match status" value="1"/>
</dbReference>
<dbReference type="InterPro" id="IPR036986">
    <property type="entry name" value="S4_RNA-bd_sf"/>
</dbReference>
<dbReference type="GO" id="GO:0005829">
    <property type="term" value="C:cytosol"/>
    <property type="evidence" value="ECO:0007669"/>
    <property type="project" value="TreeGrafter"/>
</dbReference>
<keyword evidence="8" id="KW-0963">Cytoplasm</keyword>
<feature type="short sequence motif" description="'KMSKS' region" evidence="8">
    <location>
        <begin position="230"/>
        <end position="234"/>
    </location>
</feature>
<comment type="caution">
    <text evidence="8">Lacks conserved residue(s) required for the propagation of feature annotation.</text>
</comment>
<keyword evidence="5 8" id="KW-0648">Protein biosynthesis</keyword>
<dbReference type="Gene3D" id="3.40.50.620">
    <property type="entry name" value="HUPs"/>
    <property type="match status" value="1"/>
</dbReference>
<evidence type="ECO:0000256" key="5">
    <source>
        <dbReference type="ARBA" id="ARBA00022917"/>
    </source>
</evidence>
<dbReference type="Gene3D" id="3.10.290.10">
    <property type="entry name" value="RNA-binding S4 domain"/>
    <property type="match status" value="1"/>
</dbReference>
<dbReference type="NCBIfam" id="TIGR00234">
    <property type="entry name" value="tyrS"/>
    <property type="match status" value="1"/>
</dbReference>
<dbReference type="SUPFAM" id="SSF52374">
    <property type="entry name" value="Nucleotidylyl transferase"/>
    <property type="match status" value="1"/>
</dbReference>
<evidence type="ECO:0000256" key="4">
    <source>
        <dbReference type="ARBA" id="ARBA00022884"/>
    </source>
</evidence>
<dbReference type="PANTHER" id="PTHR11766">
    <property type="entry name" value="TYROSYL-TRNA SYNTHETASE"/>
    <property type="match status" value="1"/>
</dbReference>
<dbReference type="SUPFAM" id="SSF55174">
    <property type="entry name" value="Alpha-L RNA-binding motif"/>
    <property type="match status" value="1"/>
</dbReference>
<feature type="binding site" evidence="8">
    <location>
        <position position="35"/>
    </location>
    <ligand>
        <name>L-tyrosine</name>
        <dbReference type="ChEBI" id="CHEBI:58315"/>
    </ligand>
</feature>
<proteinExistence type="inferred from homology"/>
<dbReference type="InterPro" id="IPR024107">
    <property type="entry name" value="Tyr-tRNA-ligase_bac_1"/>
</dbReference>
<dbReference type="PANTHER" id="PTHR11766:SF0">
    <property type="entry name" value="TYROSINE--TRNA LIGASE, MITOCHONDRIAL"/>
    <property type="match status" value="1"/>
</dbReference>
<protein>
    <recommendedName>
        <fullName evidence="8">Tyrosine--tRNA ligase</fullName>
        <ecNumber evidence="8">6.1.1.1</ecNumber>
    </recommendedName>
    <alternativeName>
        <fullName evidence="8">Tyrosyl-tRNA synthetase</fullName>
        <shortName evidence="8">TyrRS</shortName>
    </alternativeName>
</protein>
<dbReference type="InterPro" id="IPR002307">
    <property type="entry name" value="Tyr-tRNA-ligase"/>
</dbReference>
<evidence type="ECO:0000313" key="12">
    <source>
        <dbReference type="Proteomes" id="UP000000781"/>
    </source>
</evidence>
<evidence type="ECO:0000256" key="3">
    <source>
        <dbReference type="ARBA" id="ARBA00022840"/>
    </source>
</evidence>
<evidence type="ECO:0000256" key="1">
    <source>
        <dbReference type="ARBA" id="ARBA00022598"/>
    </source>
</evidence>
<organism evidence="11 12">
    <name type="scientific">Karelsulcia muelleri (strain GWSS)</name>
    <name type="common">Sulcia muelleri</name>
    <dbReference type="NCBI Taxonomy" id="444179"/>
    <lineage>
        <taxon>Bacteria</taxon>
        <taxon>Pseudomonadati</taxon>
        <taxon>Bacteroidota</taxon>
        <taxon>Flavobacteriia</taxon>
        <taxon>Flavobacteriales</taxon>
        <taxon>Candidatus Karelsulcia</taxon>
    </lineage>
</organism>
<evidence type="ECO:0000256" key="6">
    <source>
        <dbReference type="ARBA" id="ARBA00023146"/>
    </source>
</evidence>
<keyword evidence="2 8" id="KW-0547">Nucleotide-binding</keyword>
<keyword evidence="3 8" id="KW-0067">ATP-binding</keyword>
<keyword evidence="6 8" id="KW-0030">Aminoacyl-tRNA synthetase</keyword>
<sequence length="433" mass="51222">MNNFNLNLIQELLWRGLIHDTTYSEQIKNEIITLYTGFDPTYKSLHIGNLVAIIMLIHFQKSGNNIISVIGGGTGMIGDPSGKNCERILKKKELLYNNIFYLKKQLSLYIDFNYPKNEILNNYEWLKKKLFIEFARDIGKYFTINYMLTKDSIKRRISNNNSISFTEFTYQLLQAYDFIYLYKEKNCSLQIGGSDQWGNITSGIELIRKKLGVKVNGLTFPLITKLDGSKFGKTENGENIWIDPNLTSPYEFYQFWINISDEQAKKYIKIYTFLKKEEIKEIIFYHENDPKLKLIQKKLASEITIFIHGKKTFEKIKFISNILFNKKKIINEINKNYIIFIYKNIPHKKIYIYHNFNIPIIDLLVNKSKFLKSKKEAIRQLKLNSIYINKKNIDEKFILNKNDLISGTYVLLQKGKKNFFMIKIVFMLYDYNF</sequence>
<dbReference type="GO" id="GO:0006437">
    <property type="term" value="P:tyrosyl-tRNA aminoacylation"/>
    <property type="evidence" value="ECO:0007669"/>
    <property type="project" value="UniProtKB-UniRule"/>
</dbReference>
<dbReference type="InterPro" id="IPR054608">
    <property type="entry name" value="SYY-like_C"/>
</dbReference>
<feature type="domain" description="Tyrosine--tRNA ligase SYY-like C-terminal" evidence="10">
    <location>
        <begin position="355"/>
        <end position="422"/>
    </location>
</feature>
<dbReference type="GO" id="GO:0004831">
    <property type="term" value="F:tyrosine-tRNA ligase activity"/>
    <property type="evidence" value="ECO:0007669"/>
    <property type="project" value="UniProtKB-UniRule"/>
</dbReference>
<dbReference type="InterPro" id="IPR014729">
    <property type="entry name" value="Rossmann-like_a/b/a_fold"/>
</dbReference>
<dbReference type="AlphaFoldDB" id="A8Z5S3"/>
<dbReference type="Pfam" id="PF22421">
    <property type="entry name" value="SYY_C-terminal"/>
    <property type="match status" value="1"/>
</dbReference>
<keyword evidence="1 8" id="KW-0436">Ligase</keyword>